<dbReference type="PROSITE" id="PS50883">
    <property type="entry name" value="EAL"/>
    <property type="match status" value="1"/>
</dbReference>
<gene>
    <name evidence="2" type="ORF">ACFSW5_00855</name>
</gene>
<evidence type="ECO:0000313" key="3">
    <source>
        <dbReference type="Proteomes" id="UP001597493"/>
    </source>
</evidence>
<feature type="domain" description="EAL" evidence="1">
    <location>
        <begin position="1"/>
        <end position="222"/>
    </location>
</feature>
<comment type="caution">
    <text evidence="2">The sequence shown here is derived from an EMBL/GenBank/DDBJ whole genome shotgun (WGS) entry which is preliminary data.</text>
</comment>
<dbReference type="Proteomes" id="UP001597493">
    <property type="component" value="Unassembled WGS sequence"/>
</dbReference>
<dbReference type="InterPro" id="IPR035919">
    <property type="entry name" value="EAL_sf"/>
</dbReference>
<evidence type="ECO:0000259" key="1">
    <source>
        <dbReference type="PROSITE" id="PS50883"/>
    </source>
</evidence>
<name>A0ABW5QQZ2_9BACL</name>
<sequence>MDKFNLSEIGINVDFIPVVDSGLRIIAYEALISLEENNPNQEDFEFHASELHEVQANMDRYYKKLAIESYKASLPLILNTYPNVSDPYPSSLPQPRGHEVILTVTPPVVWLNGFVMGRYDQLSSQGVSFALADFGQSFLSLPFLLHLRPTIIKLADNVIQSCMIDDEILKTVSNLMKPYREMGIKILAGGINSRVQFERMTLVADAFQGYWFSKLGGEPTLL</sequence>
<keyword evidence="3" id="KW-1185">Reference proteome</keyword>
<accession>A0ABW5QQZ2</accession>
<organism evidence="2 3">
    <name type="scientific">Paenibacillus thailandensis</name>
    <dbReference type="NCBI Taxonomy" id="393250"/>
    <lineage>
        <taxon>Bacteria</taxon>
        <taxon>Bacillati</taxon>
        <taxon>Bacillota</taxon>
        <taxon>Bacilli</taxon>
        <taxon>Bacillales</taxon>
        <taxon>Paenibacillaceae</taxon>
        <taxon>Paenibacillus</taxon>
    </lineage>
</organism>
<reference evidence="3" key="1">
    <citation type="journal article" date="2019" name="Int. J. Syst. Evol. Microbiol.">
        <title>The Global Catalogue of Microorganisms (GCM) 10K type strain sequencing project: providing services to taxonomists for standard genome sequencing and annotation.</title>
        <authorList>
            <consortium name="The Broad Institute Genomics Platform"/>
            <consortium name="The Broad Institute Genome Sequencing Center for Infectious Disease"/>
            <person name="Wu L."/>
            <person name="Ma J."/>
        </authorList>
    </citation>
    <scope>NUCLEOTIDE SEQUENCE [LARGE SCALE GENOMIC DNA]</scope>
    <source>
        <strain evidence="3">TISTR 1827</strain>
    </source>
</reference>
<dbReference type="RefSeq" id="WP_379268702.1">
    <property type="nucleotide sequence ID" value="NZ_JBHUGT010000054.1"/>
</dbReference>
<dbReference type="SUPFAM" id="SSF141868">
    <property type="entry name" value="EAL domain-like"/>
    <property type="match status" value="1"/>
</dbReference>
<dbReference type="Gene3D" id="3.20.20.450">
    <property type="entry name" value="EAL domain"/>
    <property type="match status" value="1"/>
</dbReference>
<protein>
    <submittedName>
        <fullName evidence="2">EAL domain-containing protein</fullName>
    </submittedName>
</protein>
<dbReference type="InterPro" id="IPR001633">
    <property type="entry name" value="EAL_dom"/>
</dbReference>
<dbReference type="EMBL" id="JBHUMY010000001">
    <property type="protein sequence ID" value="MFD2658809.1"/>
    <property type="molecule type" value="Genomic_DNA"/>
</dbReference>
<dbReference type="Pfam" id="PF00563">
    <property type="entry name" value="EAL"/>
    <property type="match status" value="1"/>
</dbReference>
<proteinExistence type="predicted"/>
<evidence type="ECO:0000313" key="2">
    <source>
        <dbReference type="EMBL" id="MFD2658809.1"/>
    </source>
</evidence>